<dbReference type="eggNOG" id="ENOG502S4YJ">
    <property type="taxonomic scope" value="Eukaryota"/>
</dbReference>
<dbReference type="KEGG" id="cci:CC1G_08737"/>
<dbReference type="Pfam" id="PF17921">
    <property type="entry name" value="Integrase_H2C2"/>
    <property type="match status" value="1"/>
</dbReference>
<feature type="compositionally biased region" description="Polar residues" evidence="1">
    <location>
        <begin position="573"/>
        <end position="585"/>
    </location>
</feature>
<protein>
    <recommendedName>
        <fullName evidence="2">Integrase zinc-binding domain-containing protein</fullName>
    </recommendedName>
</protein>
<dbReference type="EMBL" id="AACS02000010">
    <property type="protein sequence ID" value="EAU87701.2"/>
    <property type="molecule type" value="Genomic_DNA"/>
</dbReference>
<feature type="compositionally biased region" description="Polar residues" evidence="1">
    <location>
        <begin position="282"/>
        <end position="293"/>
    </location>
</feature>
<feature type="region of interest" description="Disordered" evidence="1">
    <location>
        <begin position="229"/>
        <end position="293"/>
    </location>
</feature>
<feature type="region of interest" description="Disordered" evidence="1">
    <location>
        <begin position="523"/>
        <end position="591"/>
    </location>
</feature>
<name>A8NIZ2_COPC7</name>
<feature type="compositionally biased region" description="Low complexity" evidence="1">
    <location>
        <begin position="542"/>
        <end position="566"/>
    </location>
</feature>
<feature type="domain" description="Integrase zinc-binding" evidence="2">
    <location>
        <begin position="129"/>
        <end position="176"/>
    </location>
</feature>
<dbReference type="RefSeq" id="XP_001834106.2">
    <property type="nucleotide sequence ID" value="XM_001834054.2"/>
</dbReference>
<comment type="caution">
    <text evidence="3">The sequence shown here is derived from an EMBL/GenBank/DDBJ whole genome shotgun (WGS) entry which is preliminary data.</text>
</comment>
<gene>
    <name evidence="3" type="ORF">CC1G_08737</name>
</gene>
<dbReference type="VEuPathDB" id="FungiDB:CC1G_08737"/>
<reference evidence="3 4" key="1">
    <citation type="journal article" date="2010" name="Proc. Natl. Acad. Sci. U.S.A.">
        <title>Insights into evolution of multicellular fungi from the assembled chromosomes of the mushroom Coprinopsis cinerea (Coprinus cinereus).</title>
        <authorList>
            <person name="Stajich J.E."/>
            <person name="Wilke S.K."/>
            <person name="Ahren D."/>
            <person name="Au C.H."/>
            <person name="Birren B.W."/>
            <person name="Borodovsky M."/>
            <person name="Burns C."/>
            <person name="Canback B."/>
            <person name="Casselton L.A."/>
            <person name="Cheng C.K."/>
            <person name="Deng J."/>
            <person name="Dietrich F.S."/>
            <person name="Fargo D.C."/>
            <person name="Farman M.L."/>
            <person name="Gathman A.C."/>
            <person name="Goldberg J."/>
            <person name="Guigo R."/>
            <person name="Hoegger P.J."/>
            <person name="Hooker J.B."/>
            <person name="Huggins A."/>
            <person name="James T.Y."/>
            <person name="Kamada T."/>
            <person name="Kilaru S."/>
            <person name="Kodira C."/>
            <person name="Kues U."/>
            <person name="Kupfer D."/>
            <person name="Kwan H.S."/>
            <person name="Lomsadze A."/>
            <person name="Li W."/>
            <person name="Lilly W.W."/>
            <person name="Ma L.J."/>
            <person name="Mackey A.J."/>
            <person name="Manning G."/>
            <person name="Martin F."/>
            <person name="Muraguchi H."/>
            <person name="Natvig D.O."/>
            <person name="Palmerini H."/>
            <person name="Ramesh M.A."/>
            <person name="Rehmeyer C.J."/>
            <person name="Roe B.A."/>
            <person name="Shenoy N."/>
            <person name="Stanke M."/>
            <person name="Ter-Hovhannisyan V."/>
            <person name="Tunlid A."/>
            <person name="Velagapudi R."/>
            <person name="Vision T.J."/>
            <person name="Zeng Q."/>
            <person name="Zolan M.E."/>
            <person name="Pukkila P.J."/>
        </authorList>
    </citation>
    <scope>NUCLEOTIDE SEQUENCE [LARGE SCALE GENOMIC DNA]</scope>
    <source>
        <strain evidence="4">Okayama-7 / 130 / ATCC MYA-4618 / FGSC 9003</strain>
    </source>
</reference>
<dbReference type="InParanoid" id="A8NIZ2"/>
<dbReference type="HOGENOM" id="CLU_424549_0_0_1"/>
<feature type="compositionally biased region" description="Polar residues" evidence="1">
    <location>
        <begin position="229"/>
        <end position="248"/>
    </location>
</feature>
<keyword evidence="4" id="KW-1185">Reference proteome</keyword>
<sequence length="644" mass="70508">MPASSRTSPNRDASRVSVDTVAVQPLERPGFPTYAQYKQIETNYIESLTPRRQGKALISQAMFDRIWDVLHHPESQIETAQFRFWARKMFTVNKEYRITLGVPEGIQSPAQEVLLHDNLLVAIQEQLYDLLCYCHGSTGHGGRDKTCALIRKHYTWVPKDLVSNFIKACPTCIMKKCGNVDVNSSIPQLIAETDRMSARLINQEVVVESGRDVMDPSSFSARLSSHVSYQDTSTHSTSPSLSWTSGEQKQQKHHHTPTMRQSMSHGSSDSSPSGFSSVHSGPLNTPDDNSYPTQLHSMVREVSLYRGLPNGWQYRHDDFETAHTEFMEYKKQWDHTPLHDPADYSDPLRPRIPSIAGMWTPDHFRTSVKEEEDDLDLIYPGHSTVDSHYHQQQVVLPPMSRALGMSGMSGSLAPILLGSPRLGDGYVGEIDPALLALPGTGPLSIMDAPNLHPHGGLGLLHRDEADTKAAYEHLDPHDGADPFTSHSLSASNSFKRANAPPALDLSGINEEAPRALPATSQTHMDADAGGYESHGEGGWANVVPSDPSPTSSEVSSGSSGSSGLSPFPVPTSAKETPLTSATASPVSDDGASDMKNIDAAYLKERAHEAALLKGVQDAVDHGELQEVETQVEDDDLLRHVGYAF</sequence>
<dbReference type="STRING" id="240176.A8NIZ2"/>
<feature type="compositionally biased region" description="Low complexity" evidence="1">
    <location>
        <begin position="262"/>
        <end position="281"/>
    </location>
</feature>
<dbReference type="OrthoDB" id="2499658at2759"/>
<evidence type="ECO:0000313" key="3">
    <source>
        <dbReference type="EMBL" id="EAU87701.2"/>
    </source>
</evidence>
<organism evidence="3 4">
    <name type="scientific">Coprinopsis cinerea (strain Okayama-7 / 130 / ATCC MYA-4618 / FGSC 9003)</name>
    <name type="common">Inky cap fungus</name>
    <name type="synonym">Hormographiella aspergillata</name>
    <dbReference type="NCBI Taxonomy" id="240176"/>
    <lineage>
        <taxon>Eukaryota</taxon>
        <taxon>Fungi</taxon>
        <taxon>Dikarya</taxon>
        <taxon>Basidiomycota</taxon>
        <taxon>Agaricomycotina</taxon>
        <taxon>Agaricomycetes</taxon>
        <taxon>Agaricomycetidae</taxon>
        <taxon>Agaricales</taxon>
        <taxon>Agaricineae</taxon>
        <taxon>Psathyrellaceae</taxon>
        <taxon>Coprinopsis</taxon>
    </lineage>
</organism>
<evidence type="ECO:0000256" key="1">
    <source>
        <dbReference type="SAM" id="MobiDB-lite"/>
    </source>
</evidence>
<dbReference type="InterPro" id="IPR041588">
    <property type="entry name" value="Integrase_H2C2"/>
</dbReference>
<accession>A8NIZ2</accession>
<dbReference type="Gene3D" id="1.10.340.70">
    <property type="match status" value="1"/>
</dbReference>
<evidence type="ECO:0000313" key="4">
    <source>
        <dbReference type="Proteomes" id="UP000001861"/>
    </source>
</evidence>
<dbReference type="Proteomes" id="UP000001861">
    <property type="component" value="Unassembled WGS sequence"/>
</dbReference>
<proteinExistence type="predicted"/>
<evidence type="ECO:0000259" key="2">
    <source>
        <dbReference type="Pfam" id="PF17921"/>
    </source>
</evidence>
<dbReference type="OMA" id="ETAHTEF"/>
<dbReference type="GeneID" id="6010611"/>
<dbReference type="AlphaFoldDB" id="A8NIZ2"/>